<keyword evidence="1 2" id="KW-0694">RNA-binding</keyword>
<feature type="compositionally biased region" description="Basic and acidic residues" evidence="3">
    <location>
        <begin position="77"/>
        <end position="91"/>
    </location>
</feature>
<feature type="domain" description="RRM" evidence="4">
    <location>
        <begin position="393"/>
        <end position="463"/>
    </location>
</feature>
<feature type="region of interest" description="Disordered" evidence="3">
    <location>
        <begin position="1"/>
        <end position="319"/>
    </location>
</feature>
<dbReference type="InterPro" id="IPR012677">
    <property type="entry name" value="Nucleotide-bd_a/b_plait_sf"/>
</dbReference>
<dbReference type="PANTHER" id="PTHR48025:SF1">
    <property type="entry name" value="RRM DOMAIN-CONTAINING PROTEIN"/>
    <property type="match status" value="1"/>
</dbReference>
<keyword evidence="6" id="KW-1185">Reference proteome</keyword>
<organism evidence="5 6">
    <name type="scientific">Durusdinium trenchii</name>
    <dbReference type="NCBI Taxonomy" id="1381693"/>
    <lineage>
        <taxon>Eukaryota</taxon>
        <taxon>Sar</taxon>
        <taxon>Alveolata</taxon>
        <taxon>Dinophyceae</taxon>
        <taxon>Suessiales</taxon>
        <taxon>Symbiodiniaceae</taxon>
        <taxon>Durusdinium</taxon>
    </lineage>
</organism>
<dbReference type="EMBL" id="CAXAMM010018446">
    <property type="protein sequence ID" value="CAK9043388.1"/>
    <property type="molecule type" value="Genomic_DNA"/>
</dbReference>
<proteinExistence type="predicted"/>
<evidence type="ECO:0000313" key="6">
    <source>
        <dbReference type="Proteomes" id="UP001642464"/>
    </source>
</evidence>
<dbReference type="Pfam" id="PF00076">
    <property type="entry name" value="RRM_1"/>
    <property type="match status" value="1"/>
</dbReference>
<feature type="compositionally biased region" description="Basic and acidic residues" evidence="3">
    <location>
        <begin position="345"/>
        <end position="378"/>
    </location>
</feature>
<reference evidence="5 6" key="1">
    <citation type="submission" date="2024-02" db="EMBL/GenBank/DDBJ databases">
        <authorList>
            <person name="Chen Y."/>
            <person name="Shah S."/>
            <person name="Dougan E. K."/>
            <person name="Thang M."/>
            <person name="Chan C."/>
        </authorList>
    </citation>
    <scope>NUCLEOTIDE SEQUENCE [LARGE SCALE GENOMIC DNA]</scope>
</reference>
<dbReference type="Gene3D" id="3.30.70.330">
    <property type="match status" value="1"/>
</dbReference>
<dbReference type="InterPro" id="IPR050502">
    <property type="entry name" value="Euk_RNA-bind_prot"/>
</dbReference>
<protein>
    <recommendedName>
        <fullName evidence="4">RRM domain-containing protein</fullName>
    </recommendedName>
</protein>
<dbReference type="PANTHER" id="PTHR48025">
    <property type="entry name" value="OS02G0815200 PROTEIN"/>
    <property type="match status" value="1"/>
</dbReference>
<dbReference type="SMART" id="SM00360">
    <property type="entry name" value="RRM"/>
    <property type="match status" value="1"/>
</dbReference>
<feature type="compositionally biased region" description="Basic and acidic residues" evidence="3">
    <location>
        <begin position="213"/>
        <end position="250"/>
    </location>
</feature>
<dbReference type="PROSITE" id="PS50102">
    <property type="entry name" value="RRM"/>
    <property type="match status" value="1"/>
</dbReference>
<feature type="compositionally biased region" description="Low complexity" evidence="3">
    <location>
        <begin position="45"/>
        <end position="75"/>
    </location>
</feature>
<dbReference type="Proteomes" id="UP001642464">
    <property type="component" value="Unassembled WGS sequence"/>
</dbReference>
<feature type="region of interest" description="Disordered" evidence="3">
    <location>
        <begin position="344"/>
        <end position="378"/>
    </location>
</feature>
<evidence type="ECO:0000256" key="3">
    <source>
        <dbReference type="SAM" id="MobiDB-lite"/>
    </source>
</evidence>
<evidence type="ECO:0000313" key="5">
    <source>
        <dbReference type="EMBL" id="CAK9043388.1"/>
    </source>
</evidence>
<name>A0ABP0LWT9_9DINO</name>
<dbReference type="CDD" id="cd00590">
    <property type="entry name" value="RRM_SF"/>
    <property type="match status" value="1"/>
</dbReference>
<accession>A0ABP0LWT9</accession>
<sequence length="463" mass="50628">MSALDMSLEDVIKSKGGNSKRAARAGKAPSNGVKKVQNTERPKSKTATAGLAPALKAAAAAAAAASKPAPAASKAKASKDKDAKDGKEAKPTKPVIPAITPGKAPKGPGGAAGTDDKLGMTLDDVIRVQDTKKKKVTEPRDMKRERVPGLRGRGGFRQRVAQRQMVRKQTKQSARTQVRAVRGRGATRASQKEDFWGGTRTAKAWDGPNRSDWSSERGGGKGGKGERRRAFDEWSDRRDMRDTWRDRRDDWDDWGWEGGKGSSKGGGGGWNDEGYGPSGRGGGGGGGGYGYGAGKGSWAREAPWESAPSAPVWGARPAPYRRPEPMLQWDRAPPAAPVQRVLGAQRERFERPERETPRERLPERDARERFAPRERERPERVERVEKVAEKVRKTIRVCNVPKNLEDRDIQEAFEDIGRVTQCEVERGVAIITFANSSHAKKAVQTFDRGELNGQTIYVSVHEP</sequence>
<feature type="compositionally biased region" description="Low complexity" evidence="3">
    <location>
        <begin position="178"/>
        <end position="189"/>
    </location>
</feature>
<gene>
    <name evidence="5" type="ORF">SCF082_LOCUS24808</name>
</gene>
<dbReference type="InterPro" id="IPR035979">
    <property type="entry name" value="RBD_domain_sf"/>
</dbReference>
<evidence type="ECO:0000256" key="2">
    <source>
        <dbReference type="PROSITE-ProRule" id="PRU00176"/>
    </source>
</evidence>
<dbReference type="InterPro" id="IPR000504">
    <property type="entry name" value="RRM_dom"/>
</dbReference>
<evidence type="ECO:0000259" key="4">
    <source>
        <dbReference type="PROSITE" id="PS50102"/>
    </source>
</evidence>
<feature type="compositionally biased region" description="Basic and acidic residues" evidence="3">
    <location>
        <begin position="114"/>
        <end position="148"/>
    </location>
</feature>
<comment type="caution">
    <text evidence="5">The sequence shown here is derived from an EMBL/GenBank/DDBJ whole genome shotgun (WGS) entry which is preliminary data.</text>
</comment>
<feature type="compositionally biased region" description="Gly residues" evidence="3">
    <location>
        <begin position="256"/>
        <end position="295"/>
    </location>
</feature>
<dbReference type="SUPFAM" id="SSF54928">
    <property type="entry name" value="RNA-binding domain, RBD"/>
    <property type="match status" value="1"/>
</dbReference>
<evidence type="ECO:0000256" key="1">
    <source>
        <dbReference type="ARBA" id="ARBA00022884"/>
    </source>
</evidence>